<keyword evidence="1" id="KW-0812">Transmembrane</keyword>
<sequence>MNRFLQLFLNYGLVLAILVWAATVAMMAYHLEESPWRWAFILLSLAGLGTVGVIFWIRRYVKNSMKTLQQAGKTS</sequence>
<evidence type="ECO:0000313" key="3">
    <source>
        <dbReference type="Proteomes" id="UP000675880"/>
    </source>
</evidence>
<feature type="transmembrane region" description="Helical" evidence="1">
    <location>
        <begin position="36"/>
        <end position="57"/>
    </location>
</feature>
<dbReference type="Proteomes" id="UP000675880">
    <property type="component" value="Unassembled WGS sequence"/>
</dbReference>
<evidence type="ECO:0000256" key="1">
    <source>
        <dbReference type="SAM" id="Phobius"/>
    </source>
</evidence>
<feature type="transmembrane region" description="Helical" evidence="1">
    <location>
        <begin position="7"/>
        <end position="30"/>
    </location>
</feature>
<keyword evidence="1" id="KW-0472">Membrane</keyword>
<accession>A0ABN7LBP4</accession>
<reference evidence="2 3" key="1">
    <citation type="submission" date="2021-02" db="EMBL/GenBank/DDBJ databases">
        <authorList>
            <person name="Han P."/>
        </authorList>
    </citation>
    <scope>NUCLEOTIDE SEQUENCE [LARGE SCALE GENOMIC DNA]</scope>
    <source>
        <strain evidence="2">Candidatus Nitrospira sp. ZN2</strain>
    </source>
</reference>
<keyword evidence="1" id="KW-1133">Transmembrane helix</keyword>
<name>A0ABN7LBP4_9BACT</name>
<keyword evidence="3" id="KW-1185">Reference proteome</keyword>
<protein>
    <submittedName>
        <fullName evidence="2">Uncharacterized protein</fullName>
    </submittedName>
</protein>
<proteinExistence type="predicted"/>
<dbReference type="RefSeq" id="WP_213041852.1">
    <property type="nucleotide sequence ID" value="NZ_CAJNBJ010000003.1"/>
</dbReference>
<gene>
    <name evidence="2" type="ORF">NSPZN2_110015</name>
</gene>
<evidence type="ECO:0000313" key="2">
    <source>
        <dbReference type="EMBL" id="CAE6736223.1"/>
    </source>
</evidence>
<dbReference type="EMBL" id="CAJNBJ010000003">
    <property type="protein sequence ID" value="CAE6736223.1"/>
    <property type="molecule type" value="Genomic_DNA"/>
</dbReference>
<comment type="caution">
    <text evidence="2">The sequence shown here is derived from an EMBL/GenBank/DDBJ whole genome shotgun (WGS) entry which is preliminary data.</text>
</comment>
<organism evidence="2 3">
    <name type="scientific">Nitrospira defluvii</name>
    <dbReference type="NCBI Taxonomy" id="330214"/>
    <lineage>
        <taxon>Bacteria</taxon>
        <taxon>Pseudomonadati</taxon>
        <taxon>Nitrospirota</taxon>
        <taxon>Nitrospiria</taxon>
        <taxon>Nitrospirales</taxon>
        <taxon>Nitrospiraceae</taxon>
        <taxon>Nitrospira</taxon>
    </lineage>
</organism>